<dbReference type="InterPro" id="IPR013148">
    <property type="entry name" value="Glyco_hydro_32_N"/>
</dbReference>
<dbReference type="SMART" id="SM00640">
    <property type="entry name" value="Glyco_32"/>
    <property type="match status" value="1"/>
</dbReference>
<keyword evidence="4" id="KW-0326">Glycosidase</keyword>
<dbReference type="EMBL" id="VJZL01000012">
    <property type="protein sequence ID" value="TRX10001.1"/>
    <property type="molecule type" value="Genomic_DNA"/>
</dbReference>
<dbReference type="OrthoDB" id="9759709at2"/>
<dbReference type="GO" id="GO:0005975">
    <property type="term" value="P:carbohydrate metabolic process"/>
    <property type="evidence" value="ECO:0007669"/>
    <property type="project" value="InterPro"/>
</dbReference>
<evidence type="ECO:0000256" key="1">
    <source>
        <dbReference type="ARBA" id="ARBA00009902"/>
    </source>
</evidence>
<dbReference type="AlphaFoldDB" id="A0A553BP47"/>
<dbReference type="GO" id="GO:0004564">
    <property type="term" value="F:beta-fructofuranosidase activity"/>
    <property type="evidence" value="ECO:0007669"/>
    <property type="project" value="UniProtKB-EC"/>
</dbReference>
<dbReference type="RefSeq" id="WP_143386077.1">
    <property type="nucleotide sequence ID" value="NZ_VJZL01000012.1"/>
</dbReference>
<dbReference type="Pfam" id="PF16346">
    <property type="entry name" value="GH32_BT1760-like_C"/>
    <property type="match status" value="1"/>
</dbReference>
<dbReference type="Gene3D" id="2.60.120.560">
    <property type="entry name" value="Exo-inulinase, domain 1"/>
    <property type="match status" value="1"/>
</dbReference>
<evidence type="ECO:0000313" key="10">
    <source>
        <dbReference type="Proteomes" id="UP000318669"/>
    </source>
</evidence>
<evidence type="ECO:0000259" key="6">
    <source>
        <dbReference type="Pfam" id="PF16346"/>
    </source>
</evidence>
<evidence type="ECO:0000259" key="5">
    <source>
        <dbReference type="Pfam" id="PF00251"/>
    </source>
</evidence>
<dbReference type="Proteomes" id="UP000318528">
    <property type="component" value="Unassembled WGS sequence"/>
</dbReference>
<name>A0A553BP47_9FLAO</name>
<gene>
    <name evidence="8" type="ORF">FNW11_08825</name>
    <name evidence="7" type="ORF">FNW12_15445</name>
</gene>
<dbReference type="PANTHER" id="PTHR43101">
    <property type="entry name" value="BETA-FRUCTOSIDASE"/>
    <property type="match status" value="1"/>
</dbReference>
<evidence type="ECO:0000256" key="3">
    <source>
        <dbReference type="ARBA" id="ARBA00022801"/>
    </source>
</evidence>
<dbReference type="InterPro" id="IPR013320">
    <property type="entry name" value="ConA-like_dom_sf"/>
</dbReference>
<dbReference type="SUPFAM" id="SSF75005">
    <property type="entry name" value="Arabinanase/levansucrase/invertase"/>
    <property type="match status" value="1"/>
</dbReference>
<dbReference type="EC" id="3.2.1.26" evidence="2"/>
<dbReference type="PANTHER" id="PTHR43101:SF1">
    <property type="entry name" value="BETA-FRUCTOSIDASE"/>
    <property type="match status" value="1"/>
</dbReference>
<evidence type="ECO:0000256" key="4">
    <source>
        <dbReference type="ARBA" id="ARBA00023295"/>
    </source>
</evidence>
<keyword evidence="3" id="KW-0378">Hydrolase</keyword>
<dbReference type="SUPFAM" id="SSF49899">
    <property type="entry name" value="Concanavalin A-like lectins/glucanases"/>
    <property type="match status" value="1"/>
</dbReference>
<protein>
    <recommendedName>
        <fullName evidence="2">beta-fructofuranosidase</fullName>
        <ecNumber evidence="2">3.2.1.26</ecNumber>
    </recommendedName>
</protein>
<reference evidence="9 10" key="1">
    <citation type="submission" date="2019-07" db="EMBL/GenBank/DDBJ databases">
        <title>Novel species of Flavobacterium.</title>
        <authorList>
            <person name="Liu Q."/>
            <person name="Xin Y.-H."/>
        </authorList>
    </citation>
    <scope>NUCLEOTIDE SEQUENCE [LARGE SCALE GENOMIC DNA]</scope>
    <source>
        <strain evidence="7 9">GSP39</strain>
        <strain evidence="8 10">GSR22</strain>
    </source>
</reference>
<dbReference type="CDD" id="cd08995">
    <property type="entry name" value="GH32_EcAec43-like"/>
    <property type="match status" value="1"/>
</dbReference>
<comment type="similarity">
    <text evidence="1">Belongs to the glycosyl hydrolase 32 family.</text>
</comment>
<dbReference type="InterPro" id="IPR023296">
    <property type="entry name" value="Glyco_hydro_beta-prop_sf"/>
</dbReference>
<keyword evidence="9" id="KW-1185">Reference proteome</keyword>
<dbReference type="Gene3D" id="2.115.10.20">
    <property type="entry name" value="Glycosyl hydrolase domain, family 43"/>
    <property type="match status" value="1"/>
</dbReference>
<evidence type="ECO:0000256" key="2">
    <source>
        <dbReference type="ARBA" id="ARBA00012758"/>
    </source>
</evidence>
<proteinExistence type="inferred from homology"/>
<dbReference type="InterPro" id="IPR001362">
    <property type="entry name" value="Glyco_hydro_32"/>
</dbReference>
<dbReference type="Proteomes" id="UP000318669">
    <property type="component" value="Unassembled WGS sequence"/>
</dbReference>
<dbReference type="Pfam" id="PF00251">
    <property type="entry name" value="Glyco_hydro_32N"/>
    <property type="match status" value="1"/>
</dbReference>
<accession>A0A553BP47</accession>
<feature type="domain" description="BT1760-like C-terminal" evidence="6">
    <location>
        <begin position="340"/>
        <end position="511"/>
    </location>
</feature>
<comment type="caution">
    <text evidence="8">The sequence shown here is derived from an EMBL/GenBank/DDBJ whole genome shotgun (WGS) entry which is preliminary data.</text>
</comment>
<dbReference type="InterPro" id="IPR051214">
    <property type="entry name" value="GH32_Enzymes"/>
</dbReference>
<evidence type="ECO:0000313" key="8">
    <source>
        <dbReference type="EMBL" id="TRX10001.1"/>
    </source>
</evidence>
<feature type="domain" description="Glycosyl hydrolase family 32 N-terminal" evidence="5">
    <location>
        <begin position="54"/>
        <end position="339"/>
    </location>
</feature>
<sequence length="513" mass="57644">MKINLKVLCLPLCFVLFYNCSKDDKPVNGNPIVGTNAPACQTANELDRVYVTFFKPTLGWVGDPIPFYENGKFHIFYLQDARNTLPTFHPWYKVTTTDFASFADNSEMIPAGSATDQDGALGTGSVFKLNGVYYAFYTGHNGNLDPKEKIMLATSTDLKTWTKDSSFLLQASWGYDRNEFRDPIVIEDKSTGTYKMLIATRSEVGLVSNSTVPWRAVIAQYSSANLRDWTLEKPFYEDTTTFITECPDVFSMGDYQYLIYSNIDDRMVHYKYRLLTANTWITPVNNKLDGIAFYAGKTVTDGINRYIAGWCPTKNKNSDAAIFDWAGSLVTHRLIQHADGTFGVSIPEGVNNKFVTSEVLNPVKDFGTVKQGDAYTLKANGIEKAFSVFDRKTGAFKIKAHIKATSSTQFGFEFGACETRSEVFAIVFDLAKNQLRLDRVFKSKAPLILTQLPLTVSANKEFDVTIVSENSVCVIYINDEIAFTNRIYKMNQNPWAIFADNGEVTFSDLKIFK</sequence>
<dbReference type="EMBL" id="VJZN01000035">
    <property type="protein sequence ID" value="TRX03282.1"/>
    <property type="molecule type" value="Genomic_DNA"/>
</dbReference>
<evidence type="ECO:0000313" key="7">
    <source>
        <dbReference type="EMBL" id="TRX03282.1"/>
    </source>
</evidence>
<evidence type="ECO:0000313" key="9">
    <source>
        <dbReference type="Proteomes" id="UP000318528"/>
    </source>
</evidence>
<dbReference type="InterPro" id="IPR032507">
    <property type="entry name" value="BT1760-like_C"/>
</dbReference>
<organism evidence="8 10">
    <name type="scientific">Flavobacterium gawalongense</name>
    <dbReference type="NCBI Taxonomy" id="2594432"/>
    <lineage>
        <taxon>Bacteria</taxon>
        <taxon>Pseudomonadati</taxon>
        <taxon>Bacteroidota</taxon>
        <taxon>Flavobacteriia</taxon>
        <taxon>Flavobacteriales</taxon>
        <taxon>Flavobacteriaceae</taxon>
        <taxon>Flavobacterium</taxon>
    </lineage>
</organism>